<comment type="caution">
    <text evidence="2">The sequence shown here is derived from an EMBL/GenBank/DDBJ whole genome shotgun (WGS) entry which is preliminary data.</text>
</comment>
<accession>A0ABV2I9R3</accession>
<dbReference type="Gene3D" id="3.40.50.10610">
    <property type="entry name" value="ABC-type transport auxiliary lipoprotein component"/>
    <property type="match status" value="1"/>
</dbReference>
<protein>
    <submittedName>
        <fullName evidence="2">Cholesterol transport system auxiliary component</fullName>
    </submittedName>
</protein>
<sequence length="209" mass="21570">MMFFAAAQRAGRLAGPLVGLGLVVASLGGCALRPPSDTFDLTAKAATEVTTTRARTARLQLLVPTPSAIQVLDNRGIVVRLSGSELRYLAGAQWSDLLPAVVQARLVAGLENTGLFGGVGMPGQGLAIDYQVIVEIREFAIDAAGPGTADVVLSVKLLDDRTGVVRAQRLFSSSVGVNASASSGVLVAALDNAFAEVQAQIVEWIAGTL</sequence>
<reference evidence="2 3" key="1">
    <citation type="submission" date="2024-06" db="EMBL/GenBank/DDBJ databases">
        <title>Genomic Encyclopedia of Type Strains, Phase IV (KMG-IV): sequencing the most valuable type-strain genomes for metagenomic binning, comparative biology and taxonomic classification.</title>
        <authorList>
            <person name="Goeker M."/>
        </authorList>
    </citation>
    <scope>NUCLEOTIDE SEQUENCE [LARGE SCALE GENOMIC DNA]</scope>
    <source>
        <strain evidence="2 3">DSM 28102</strain>
    </source>
</reference>
<dbReference type="EMBL" id="JBEPLY010000003">
    <property type="protein sequence ID" value="MET3599364.1"/>
    <property type="molecule type" value="Genomic_DNA"/>
</dbReference>
<name>A0ABV2I9R3_9HYPH</name>
<dbReference type="SUPFAM" id="SSF159594">
    <property type="entry name" value="XCC0632-like"/>
    <property type="match status" value="1"/>
</dbReference>
<dbReference type="Proteomes" id="UP001549164">
    <property type="component" value="Unassembled WGS sequence"/>
</dbReference>
<feature type="domain" description="ABC-type transport auxiliary lipoprotein component" evidence="1">
    <location>
        <begin position="40"/>
        <end position="202"/>
    </location>
</feature>
<keyword evidence="3" id="KW-1185">Reference proteome</keyword>
<dbReference type="Pfam" id="PF03886">
    <property type="entry name" value="ABC_trans_aux"/>
    <property type="match status" value="1"/>
</dbReference>
<proteinExistence type="predicted"/>
<gene>
    <name evidence="2" type="ORF">ABID12_001295</name>
</gene>
<dbReference type="RefSeq" id="WP_319520377.1">
    <property type="nucleotide sequence ID" value="NZ_JBEPLY010000003.1"/>
</dbReference>
<evidence type="ECO:0000313" key="2">
    <source>
        <dbReference type="EMBL" id="MET3599364.1"/>
    </source>
</evidence>
<evidence type="ECO:0000259" key="1">
    <source>
        <dbReference type="Pfam" id="PF03886"/>
    </source>
</evidence>
<evidence type="ECO:0000313" key="3">
    <source>
        <dbReference type="Proteomes" id="UP001549164"/>
    </source>
</evidence>
<dbReference type="InterPro" id="IPR005586">
    <property type="entry name" value="ABC_trans_aux"/>
</dbReference>
<organism evidence="2 3">
    <name type="scientific">Martelella mangrovi</name>
    <dbReference type="NCBI Taxonomy" id="1397477"/>
    <lineage>
        <taxon>Bacteria</taxon>
        <taxon>Pseudomonadati</taxon>
        <taxon>Pseudomonadota</taxon>
        <taxon>Alphaproteobacteria</taxon>
        <taxon>Hyphomicrobiales</taxon>
        <taxon>Aurantimonadaceae</taxon>
        <taxon>Martelella</taxon>
    </lineage>
</organism>